<keyword evidence="3" id="KW-1185">Reference proteome</keyword>
<dbReference type="OMA" id="WIEDYGR"/>
<dbReference type="PANTHER" id="PTHR31589">
    <property type="entry name" value="PROTEIN, PUTATIVE (DUF239)-RELATED-RELATED"/>
    <property type="match status" value="1"/>
</dbReference>
<sequence length="234" mass="26185">MQRETNKEILAHRNVNKTIMMEGGDVYDCIDVSVQPTLDHPLLKYHKIQMEPSSVPVEESIKPPSPNGVLQAHLSIVECPKGMVPILRNNRMGHIASYITEQVINKDEQLEDPKTANWWLMYGEEKTPIGYWPSSLFSHIKDKGIFSYWGGFVQGPTASSDSAQMGSGHFASEGYGKAAFMRNIQIVDINNKLVTPNRHKDLLGTSDKTKYSIGGYVVDNHGMHMYYGGPGNLF</sequence>
<dbReference type="PROSITE" id="PS52045">
    <property type="entry name" value="NEPROSIN_PEP_CD"/>
    <property type="match status" value="1"/>
</dbReference>
<accession>A0A9R1QYF8</accession>
<organism evidence="2 3">
    <name type="scientific">Triticum turgidum subsp. durum</name>
    <name type="common">Durum wheat</name>
    <name type="synonym">Triticum durum</name>
    <dbReference type="NCBI Taxonomy" id="4567"/>
    <lineage>
        <taxon>Eukaryota</taxon>
        <taxon>Viridiplantae</taxon>
        <taxon>Streptophyta</taxon>
        <taxon>Embryophyta</taxon>
        <taxon>Tracheophyta</taxon>
        <taxon>Spermatophyta</taxon>
        <taxon>Magnoliopsida</taxon>
        <taxon>Liliopsida</taxon>
        <taxon>Poales</taxon>
        <taxon>Poaceae</taxon>
        <taxon>BOP clade</taxon>
        <taxon>Pooideae</taxon>
        <taxon>Triticodae</taxon>
        <taxon>Triticeae</taxon>
        <taxon>Triticinae</taxon>
        <taxon>Triticum</taxon>
    </lineage>
</organism>
<feature type="domain" description="Neprosin PEP catalytic" evidence="1">
    <location>
        <begin position="1"/>
        <end position="234"/>
    </location>
</feature>
<dbReference type="InterPro" id="IPR004314">
    <property type="entry name" value="Neprosin"/>
</dbReference>
<dbReference type="AlphaFoldDB" id="A0A9R1QYF8"/>
<proteinExistence type="predicted"/>
<gene>
    <name evidence="2" type="ORF">TRITD_3Bv1G274470</name>
</gene>
<evidence type="ECO:0000313" key="2">
    <source>
        <dbReference type="EMBL" id="VAH85999.1"/>
    </source>
</evidence>
<reference evidence="2 3" key="1">
    <citation type="submission" date="2017-09" db="EMBL/GenBank/DDBJ databases">
        <authorList>
            <consortium name="International Durum Wheat Genome Sequencing Consortium (IDWGSC)"/>
            <person name="Milanesi L."/>
        </authorList>
    </citation>
    <scope>NUCLEOTIDE SEQUENCE [LARGE SCALE GENOMIC DNA]</scope>
    <source>
        <strain evidence="3">cv. Svevo</strain>
    </source>
</reference>
<dbReference type="Proteomes" id="UP000324705">
    <property type="component" value="Chromosome 3B"/>
</dbReference>
<evidence type="ECO:0000313" key="3">
    <source>
        <dbReference type="Proteomes" id="UP000324705"/>
    </source>
</evidence>
<evidence type="ECO:0000259" key="1">
    <source>
        <dbReference type="PROSITE" id="PS52045"/>
    </source>
</evidence>
<dbReference type="InterPro" id="IPR053168">
    <property type="entry name" value="Glutamic_endopeptidase"/>
</dbReference>
<name>A0A9R1QYF8_TRITD</name>
<dbReference type="EMBL" id="LT934116">
    <property type="protein sequence ID" value="VAH85999.1"/>
    <property type="molecule type" value="Genomic_DNA"/>
</dbReference>
<protein>
    <recommendedName>
        <fullName evidence="1">Neprosin PEP catalytic domain-containing protein</fullName>
    </recommendedName>
</protein>
<dbReference type="Pfam" id="PF03080">
    <property type="entry name" value="Neprosin"/>
    <property type="match status" value="1"/>
</dbReference>
<dbReference type="PANTHER" id="PTHR31589:SF100">
    <property type="entry name" value="NEPROSIN DOMAIN-CONTAINING PROTEIN"/>
    <property type="match status" value="1"/>
</dbReference>
<dbReference type="Gramene" id="TRITD3Bv1G274470.1">
    <property type="protein sequence ID" value="TRITD3Bv1G274470.1"/>
    <property type="gene ID" value="TRITD3Bv1G274470"/>
</dbReference>